<dbReference type="PANTHER" id="PTHR44858:SF1">
    <property type="entry name" value="UDP-N-ACETYLGLUCOSAMINE--PEPTIDE N-ACETYLGLUCOSAMINYLTRANSFERASE SPINDLY-RELATED"/>
    <property type="match status" value="1"/>
</dbReference>
<name>A0A2M8QAH0_9CHLR</name>
<dbReference type="Pfam" id="PF13424">
    <property type="entry name" value="TPR_12"/>
    <property type="match status" value="1"/>
</dbReference>
<dbReference type="InterPro" id="IPR011990">
    <property type="entry name" value="TPR-like_helical_dom_sf"/>
</dbReference>
<feature type="repeat" description="TPR" evidence="3">
    <location>
        <begin position="102"/>
        <end position="135"/>
    </location>
</feature>
<feature type="repeat" description="TPR" evidence="3">
    <location>
        <begin position="238"/>
        <end position="271"/>
    </location>
</feature>
<evidence type="ECO:0000256" key="1">
    <source>
        <dbReference type="ARBA" id="ARBA00022737"/>
    </source>
</evidence>
<gene>
    <name evidence="5" type="ORF">CUN48_12130</name>
</gene>
<feature type="repeat" description="TPR" evidence="3">
    <location>
        <begin position="68"/>
        <end position="101"/>
    </location>
</feature>
<dbReference type="PROSITE" id="PS50005">
    <property type="entry name" value="TPR"/>
    <property type="match status" value="6"/>
</dbReference>
<dbReference type="InterPro" id="IPR050498">
    <property type="entry name" value="Ycf3"/>
</dbReference>
<dbReference type="EMBL" id="PGTN01000098">
    <property type="protein sequence ID" value="PJF46760.1"/>
    <property type="molecule type" value="Genomic_DNA"/>
</dbReference>
<dbReference type="Proteomes" id="UP000230790">
    <property type="component" value="Unassembled WGS sequence"/>
</dbReference>
<dbReference type="AlphaFoldDB" id="A0A2M8QAH0"/>
<keyword evidence="4" id="KW-0812">Transmembrane</keyword>
<dbReference type="PANTHER" id="PTHR44858">
    <property type="entry name" value="TETRATRICOPEPTIDE REPEAT PROTEIN 6"/>
    <property type="match status" value="1"/>
</dbReference>
<accession>A0A2M8QAH0</accession>
<evidence type="ECO:0000256" key="4">
    <source>
        <dbReference type="SAM" id="Phobius"/>
    </source>
</evidence>
<feature type="repeat" description="TPR" evidence="3">
    <location>
        <begin position="170"/>
        <end position="203"/>
    </location>
</feature>
<keyword evidence="1" id="KW-0677">Repeat</keyword>
<keyword evidence="4" id="KW-0472">Membrane</keyword>
<evidence type="ECO:0000313" key="5">
    <source>
        <dbReference type="EMBL" id="PJF46760.1"/>
    </source>
</evidence>
<sequence length="395" mass="44540">MRLRDRRYVQPPRQRSGNGCAWLVLWSIVILVAGGYLLVQVRLNDGVQLGRDARTPTPALTPTPTRSVDSLIRAAEEAAARGDYRAAIDAYDRASRRRPNDPDLHRRAARLMVFIGQPEKAEQRIRRALEIDPNHLPSRAVLCMALDWQKRIAEAVAECQAVVAADPNYATGHAYLAEALADSGDFNAARSAAQRAVDLEPNNPDALRNLGYVYDVFGRYDIARYHYERALEREPNMPHVLSAIGRIFYVTGRTADAIRTFQRIIEIDPQHAEAYQQLGMVYRFIGERQKAREALDKAIELEPTRLRALTERALLNFQVRNYFGAVEDYTRALTLTQQSGTSLSAIDYLYYGFAYRWIQECDNARAMWAKSLELAPGDQEIRANVEAGLAACSGR</sequence>
<evidence type="ECO:0000256" key="3">
    <source>
        <dbReference type="PROSITE-ProRule" id="PRU00339"/>
    </source>
</evidence>
<protein>
    <submittedName>
        <fullName evidence="5">Uncharacterized protein</fullName>
    </submittedName>
</protein>
<evidence type="ECO:0000313" key="6">
    <source>
        <dbReference type="Proteomes" id="UP000230790"/>
    </source>
</evidence>
<dbReference type="SMART" id="SM00028">
    <property type="entry name" value="TPR"/>
    <property type="match status" value="8"/>
</dbReference>
<proteinExistence type="predicted"/>
<feature type="repeat" description="TPR" evidence="3">
    <location>
        <begin position="204"/>
        <end position="237"/>
    </location>
</feature>
<comment type="caution">
    <text evidence="5">The sequence shown here is derived from an EMBL/GenBank/DDBJ whole genome shotgun (WGS) entry which is preliminary data.</text>
</comment>
<keyword evidence="4" id="KW-1133">Transmembrane helix</keyword>
<dbReference type="InterPro" id="IPR019734">
    <property type="entry name" value="TPR_rpt"/>
</dbReference>
<dbReference type="SUPFAM" id="SSF48452">
    <property type="entry name" value="TPR-like"/>
    <property type="match status" value="1"/>
</dbReference>
<feature type="repeat" description="TPR" evidence="3">
    <location>
        <begin position="272"/>
        <end position="305"/>
    </location>
</feature>
<reference evidence="5 6" key="1">
    <citation type="submission" date="2017-11" db="EMBL/GenBank/DDBJ databases">
        <title>Evolution of Phototrophy in the Chloroflexi Phylum Driven by Horizontal Gene Transfer.</title>
        <authorList>
            <person name="Ward L.M."/>
            <person name="Hemp J."/>
            <person name="Shih P.M."/>
            <person name="Mcglynn S.E."/>
            <person name="Fischer W."/>
        </authorList>
    </citation>
    <scope>NUCLEOTIDE SEQUENCE [LARGE SCALE GENOMIC DNA]</scope>
    <source>
        <strain evidence="5">JP3_7</strain>
    </source>
</reference>
<evidence type="ECO:0000256" key="2">
    <source>
        <dbReference type="ARBA" id="ARBA00022803"/>
    </source>
</evidence>
<feature type="transmembrane region" description="Helical" evidence="4">
    <location>
        <begin position="20"/>
        <end position="39"/>
    </location>
</feature>
<dbReference type="PROSITE" id="PS50293">
    <property type="entry name" value="TPR_REGION"/>
    <property type="match status" value="2"/>
</dbReference>
<organism evidence="5 6">
    <name type="scientific">Candidatus Thermofonsia Clade 3 bacterium</name>
    <dbReference type="NCBI Taxonomy" id="2364212"/>
    <lineage>
        <taxon>Bacteria</taxon>
        <taxon>Bacillati</taxon>
        <taxon>Chloroflexota</taxon>
        <taxon>Candidatus Thermofontia</taxon>
        <taxon>Candidatus Thermofonsia Clade 3</taxon>
    </lineage>
</organism>
<dbReference type="Gene3D" id="1.25.40.10">
    <property type="entry name" value="Tetratricopeptide repeat domain"/>
    <property type="match status" value="3"/>
</dbReference>
<dbReference type="Pfam" id="PF14559">
    <property type="entry name" value="TPR_19"/>
    <property type="match status" value="1"/>
</dbReference>
<keyword evidence="2 3" id="KW-0802">TPR repeat</keyword>
<dbReference type="Pfam" id="PF13432">
    <property type="entry name" value="TPR_16"/>
    <property type="match status" value="1"/>
</dbReference>